<reference evidence="2 3" key="1">
    <citation type="submission" date="2018-07" db="EMBL/GenBank/DDBJ databases">
        <title>Genomic Encyclopedia of Type Strains, Phase IV (KMG-IV): sequencing the most valuable type-strain genomes for metagenomic binning, comparative biology and taxonomic classification.</title>
        <authorList>
            <person name="Goeker M."/>
        </authorList>
    </citation>
    <scope>NUCLEOTIDE SEQUENCE [LARGE SCALE GENOMIC DNA]</scope>
    <source>
        <strain evidence="2 3">DSM 44952</strain>
    </source>
</reference>
<dbReference type="Proteomes" id="UP000255355">
    <property type="component" value="Unassembled WGS sequence"/>
</dbReference>
<sequence>MKLRFLLHRRQPDSVPLLPVPESDDAPAPPRHGGKRSQHKAVEREERLERLLTQKELDLVQHHRL</sequence>
<organism evidence="2 3">
    <name type="scientific">Nocardia mexicana</name>
    <dbReference type="NCBI Taxonomy" id="279262"/>
    <lineage>
        <taxon>Bacteria</taxon>
        <taxon>Bacillati</taxon>
        <taxon>Actinomycetota</taxon>
        <taxon>Actinomycetes</taxon>
        <taxon>Mycobacteriales</taxon>
        <taxon>Nocardiaceae</taxon>
        <taxon>Nocardia</taxon>
    </lineage>
</organism>
<feature type="region of interest" description="Disordered" evidence="1">
    <location>
        <begin position="11"/>
        <end position="43"/>
    </location>
</feature>
<dbReference type="EMBL" id="QQAZ01000027">
    <property type="protein sequence ID" value="RDI42386.1"/>
    <property type="molecule type" value="Genomic_DNA"/>
</dbReference>
<accession>A0A370GGM5</accession>
<evidence type="ECO:0000313" key="3">
    <source>
        <dbReference type="Proteomes" id="UP000255355"/>
    </source>
</evidence>
<name>A0A370GGM5_9NOCA</name>
<gene>
    <name evidence="2" type="ORF">DFR68_12742</name>
</gene>
<comment type="caution">
    <text evidence="2">The sequence shown here is derived from an EMBL/GenBank/DDBJ whole genome shotgun (WGS) entry which is preliminary data.</text>
</comment>
<dbReference type="AlphaFoldDB" id="A0A370GGM5"/>
<evidence type="ECO:0000313" key="2">
    <source>
        <dbReference type="EMBL" id="RDI42386.1"/>
    </source>
</evidence>
<evidence type="ECO:0000256" key="1">
    <source>
        <dbReference type="SAM" id="MobiDB-lite"/>
    </source>
</evidence>
<keyword evidence="3" id="KW-1185">Reference proteome</keyword>
<dbReference type="STRING" id="1210089.GCA_001613165_07110"/>
<proteinExistence type="predicted"/>
<dbReference type="RefSeq" id="WP_147289174.1">
    <property type="nucleotide sequence ID" value="NZ_QQAZ01000027.1"/>
</dbReference>
<protein>
    <submittedName>
        <fullName evidence="2">Uncharacterized protein</fullName>
    </submittedName>
</protein>
<dbReference type="OrthoDB" id="4569741at2"/>